<accession>A0AC58TQF3</accession>
<protein>
    <submittedName>
        <fullName evidence="2">Uncharacterized protein LOC142176233</fullName>
    </submittedName>
</protein>
<organism evidence="1 2">
    <name type="scientific">Nicotiana tabacum</name>
    <name type="common">Common tobacco</name>
    <dbReference type="NCBI Taxonomy" id="4097"/>
    <lineage>
        <taxon>Eukaryota</taxon>
        <taxon>Viridiplantae</taxon>
        <taxon>Streptophyta</taxon>
        <taxon>Embryophyta</taxon>
        <taxon>Tracheophyta</taxon>
        <taxon>Spermatophyta</taxon>
        <taxon>Magnoliopsida</taxon>
        <taxon>eudicotyledons</taxon>
        <taxon>Gunneridae</taxon>
        <taxon>Pentapetalae</taxon>
        <taxon>asterids</taxon>
        <taxon>lamiids</taxon>
        <taxon>Solanales</taxon>
        <taxon>Solanaceae</taxon>
        <taxon>Nicotianoideae</taxon>
        <taxon>Nicotianeae</taxon>
        <taxon>Nicotiana</taxon>
    </lineage>
</organism>
<evidence type="ECO:0000313" key="1">
    <source>
        <dbReference type="Proteomes" id="UP000790787"/>
    </source>
</evidence>
<name>A0AC58TQF3_TOBAC</name>
<dbReference type="RefSeq" id="XP_075099456.1">
    <property type="nucleotide sequence ID" value="XM_075243355.1"/>
</dbReference>
<sequence>MQGIWSQMSVSYKDLCLFPDVQLHVGFKMPKFDLYDEHGDPVVHLRVRSLSGAALEWYTRQDVSKWYTWDDMAQVFARHFQYNIEIVLDHMSLTKMEKNPNESFREYGLRWRQQAATVNLPMEEKEMVEYFLQAQEPTYLGNLITAMGRPFNDVVKMGEIVEDGLKSSKIMSYSALKVTTQAIQNDTRSLLGQKEHDDVDMVISGSGHGSTGPPHQYTQPQPQPQTYP</sequence>
<keyword evidence="1" id="KW-1185">Reference proteome</keyword>
<proteinExistence type="predicted"/>
<reference evidence="2" key="2">
    <citation type="submission" date="2025-08" db="UniProtKB">
        <authorList>
            <consortium name="RefSeq"/>
        </authorList>
    </citation>
    <scope>IDENTIFICATION</scope>
    <source>
        <tissue evidence="2">Leaf</tissue>
    </source>
</reference>
<reference evidence="1" key="1">
    <citation type="journal article" date="2014" name="Nat. Commun.">
        <title>The tobacco genome sequence and its comparison with those of tomato and potato.</title>
        <authorList>
            <person name="Sierro N."/>
            <person name="Battey J.N."/>
            <person name="Ouadi S."/>
            <person name="Bakaher N."/>
            <person name="Bovet L."/>
            <person name="Willig A."/>
            <person name="Goepfert S."/>
            <person name="Peitsch M.C."/>
            <person name="Ivanov N.V."/>
        </authorList>
    </citation>
    <scope>NUCLEOTIDE SEQUENCE [LARGE SCALE GENOMIC DNA]</scope>
</reference>
<gene>
    <name evidence="2" type="primary">LOC142176233</name>
</gene>
<evidence type="ECO:0000313" key="2">
    <source>
        <dbReference type="RefSeq" id="XP_075099456.1"/>
    </source>
</evidence>
<dbReference type="Proteomes" id="UP000790787">
    <property type="component" value="Chromosome 22"/>
</dbReference>